<protein>
    <submittedName>
        <fullName evidence="3">Pertactin family autotransporter</fullName>
    </submittedName>
</protein>
<organism evidence="3 4">
    <name type="scientific">Limnobaculum allomyrinae</name>
    <dbReference type="NCBI Taxonomy" id="2791986"/>
    <lineage>
        <taxon>Bacteria</taxon>
        <taxon>Pseudomonadati</taxon>
        <taxon>Pseudomonadota</taxon>
        <taxon>Gammaproteobacteria</taxon>
        <taxon>Enterobacterales</taxon>
        <taxon>Budviciaceae</taxon>
        <taxon>Limnobaculum</taxon>
    </lineage>
</organism>
<feature type="region of interest" description="Disordered" evidence="1">
    <location>
        <begin position="618"/>
        <end position="658"/>
    </location>
</feature>
<feature type="compositionally biased region" description="Pro residues" evidence="1">
    <location>
        <begin position="637"/>
        <end position="653"/>
    </location>
</feature>
<dbReference type="EMBL" id="JADRCR010000001">
    <property type="protein sequence ID" value="MBK5142539.1"/>
    <property type="molecule type" value="Genomic_DNA"/>
</dbReference>
<proteinExistence type="predicted"/>
<accession>A0ABS1ILC1</accession>
<dbReference type="InterPro" id="IPR004899">
    <property type="entry name" value="Pertactin_central"/>
</dbReference>
<evidence type="ECO:0000313" key="4">
    <source>
        <dbReference type="Proteomes" id="UP001296921"/>
    </source>
</evidence>
<evidence type="ECO:0000256" key="1">
    <source>
        <dbReference type="SAM" id="MobiDB-lite"/>
    </source>
</evidence>
<reference evidence="3 4" key="1">
    <citation type="submission" date="2020-11" db="EMBL/GenBank/DDBJ databases">
        <title>Insectihabitans protaetiae gen. nov. sp. nov. and Insectihabitans allomyrinae sp. nov., isolated from larvae of Protaetia brevitarsis seulensis and Allomyrina dichotoma, respectively.</title>
        <authorList>
            <person name="Lee S.D."/>
            <person name="Byeon Y.-S."/>
            <person name="Kim S.-M."/>
            <person name="Yang H.L."/>
            <person name="Kim I.S."/>
        </authorList>
    </citation>
    <scope>NUCLEOTIDE SEQUENCE [LARGE SCALE GENOMIC DNA]</scope>
    <source>
        <strain evidence="3 4">BWR-B9</strain>
    </source>
</reference>
<dbReference type="SMART" id="SM00869">
    <property type="entry name" value="Autotransporter"/>
    <property type="match status" value="1"/>
</dbReference>
<name>A0ABS1ILC1_9GAMM</name>
<dbReference type="PROSITE" id="PS51208">
    <property type="entry name" value="AUTOTRANSPORTER"/>
    <property type="match status" value="1"/>
</dbReference>
<dbReference type="Pfam" id="PF03797">
    <property type="entry name" value="Autotransporter"/>
    <property type="match status" value="1"/>
</dbReference>
<dbReference type="CDD" id="cd01343">
    <property type="entry name" value="PL1_Passenger_AT"/>
    <property type="match status" value="1"/>
</dbReference>
<dbReference type="InterPro" id="IPR051551">
    <property type="entry name" value="Autotransporter_adhesion"/>
</dbReference>
<dbReference type="InterPro" id="IPR005546">
    <property type="entry name" value="Autotransporte_beta"/>
</dbReference>
<sequence>MYKKEYQGKFSGKISKSILQNQLAMSGLLSVSVLFFPSMVLSQDIGSQSSQTIVLNDGDNIRADLENNSTLYGVLNRYNTQSSINLANGVTITAEKPTGQAKGIIVDGTNSTLTANRLTVNSKGLTSTGIDIGGSKNNVDLGTGSKITVEGTNDAQAYGLRVGGASTLKANALSIETKGGNGVGVGVDNQGTSVDLGKGSSITTNGRGSVGLYIFGANGNAANGPASFKATELTINTQGYSAYGINAQKNSLIDLGQGSTINTAGNYATGIWNWGILKADALTINATGADSIGIETREGGTVTVGANSHISSELAGGIVASGNGAIIDFTGGELARNTIFSGGSYGASAQGSGSAIHLYNTDVTIDRRGALGLGLWTLGGGVITADNLTINGAAATRGVYAMTNSQIDLTGNTTITMANPLDMAIATQHNDGYAASRINASGKMIIDGGILSRGGLINIDMASGSRWTGQAYSDGVNGGALNIAMTDSRWNMIADSNLDNLTLNNSTVDFAEDKTGSLLTVNQLSGNGNFIMRTDIVGDGDGVNNSGDKLVVTGSSSGDHTLTILNRGSLATTGNEVLTVVETADGQATFTNSTQVELGGYLYDVRKAGNNWELYSSGVYVPPPTPDPDPNPDPEPEPNPGPNPGPNPDPNPEPEITTTADAGANFLNVGYLVNYAEIQTLLQRMGDLRQNNEHGDMWLRGYAGKFDSFSGAKLSRFDMDYSGVQLGVDKRISPELPLFIGTFMGQTRGSPNYTSGDGTVESSHMGLYASYMAPSGLYFDGVAKYSRLKNQFDVLDSQNNHVNGSGSSDGVSFSLESGQKFSLNQPGNGWYIEPQMQFTYSHQDAARIKAANGLIVDLGSYESMIGRAGAVVGYEILSGNNALNVYVKTGYLREFSGDANYRLNGSLEEHTFKGNWWNNGVGISARINKQHTLYLDLDSASGNKFNQRQINGGYRFSF</sequence>
<comment type="caution">
    <text evidence="3">The sequence shown here is derived from an EMBL/GenBank/DDBJ whole genome shotgun (WGS) entry which is preliminary data.</text>
</comment>
<dbReference type="NCBIfam" id="TIGR01414">
    <property type="entry name" value="autotrans_barl"/>
    <property type="match status" value="1"/>
</dbReference>
<evidence type="ECO:0000313" key="3">
    <source>
        <dbReference type="EMBL" id="MBK5142539.1"/>
    </source>
</evidence>
<evidence type="ECO:0000259" key="2">
    <source>
        <dbReference type="PROSITE" id="PS51208"/>
    </source>
</evidence>
<dbReference type="Pfam" id="PF03212">
    <property type="entry name" value="Pertactin"/>
    <property type="match status" value="1"/>
</dbReference>
<gene>
    <name evidence="3" type="ORF">I2494_02160</name>
</gene>
<keyword evidence="4" id="KW-1185">Reference proteome</keyword>
<feature type="domain" description="Autotransporter" evidence="2">
    <location>
        <begin position="690"/>
        <end position="958"/>
    </location>
</feature>
<dbReference type="Proteomes" id="UP001296921">
    <property type="component" value="Unassembled WGS sequence"/>
</dbReference>
<dbReference type="PANTHER" id="PTHR35037">
    <property type="entry name" value="C-TERMINAL REGION OF AIDA-LIKE PROTEIN"/>
    <property type="match status" value="1"/>
</dbReference>
<dbReference type="InterPro" id="IPR006315">
    <property type="entry name" value="OM_autotransptr_brl_dom"/>
</dbReference>
<dbReference type="PANTHER" id="PTHR35037:SF7">
    <property type="entry name" value="AUTOTRANSPORTER"/>
    <property type="match status" value="1"/>
</dbReference>